<comment type="caution">
    <text evidence="3">The sequence shown here is derived from an EMBL/GenBank/DDBJ whole genome shotgun (WGS) entry which is preliminary data.</text>
</comment>
<dbReference type="EMBL" id="NRJH01000069">
    <property type="protein sequence ID" value="RIY31409.1"/>
    <property type="molecule type" value="Genomic_DNA"/>
</dbReference>
<dbReference type="Proteomes" id="UP000266258">
    <property type="component" value="Unassembled WGS sequence"/>
</dbReference>
<feature type="domain" description="Glutamine amidotransferase type-2" evidence="2">
    <location>
        <begin position="2"/>
        <end position="303"/>
    </location>
</feature>
<sequence>MCQILALNSNSPTDITFSFEGFVNRAGITETNVDGTGIAFFEEHNNVRLLKDDKAGYNSYVRNLVRIYQIKSKNIIAHIRRASSGAPKLVNCHPFVRELWGENWVFCHNGHLETFPNITEREKQSVVGETDSELFFAHLTSFIEQQFPSKPDINTLFLAIAKFADSYSTAGILNFVVSNGEFLVAHCSTNLYWISRSAQDDNLIRRIDDGGVINLSCYANKNDKVTIICTMPVTDEKWHKMTNGQTLLFENGDLKLSYNGVPSVINKKYEALTGLSSKVQQQIDQEQAKYRTEDAIRAQAALS</sequence>
<dbReference type="AlphaFoldDB" id="A0A3A1Y279"/>
<dbReference type="InterPro" id="IPR029055">
    <property type="entry name" value="Ntn_hydrolases_N"/>
</dbReference>
<dbReference type="Gene3D" id="3.60.20.10">
    <property type="entry name" value="Glutamine Phosphoribosylpyrophosphate, subunit 1, domain 1"/>
    <property type="match status" value="1"/>
</dbReference>
<dbReference type="PANTHER" id="PTHR42824">
    <property type="entry name" value="GLUTAMINE AMIDOTRANSFERASE"/>
    <property type="match status" value="1"/>
</dbReference>
<dbReference type="InterPro" id="IPR026869">
    <property type="entry name" value="EgtC-like"/>
</dbReference>
<protein>
    <recommendedName>
        <fullName evidence="2">Glutamine amidotransferase type-2 domain-containing protein</fullName>
    </recommendedName>
</protein>
<name>A0A3A1Y279_9GAMM</name>
<organism evidence="3 4">
    <name type="scientific">Psittacicella melopsittaci</name>
    <dbReference type="NCBI Taxonomy" id="2028576"/>
    <lineage>
        <taxon>Bacteria</taxon>
        <taxon>Pseudomonadati</taxon>
        <taxon>Pseudomonadota</taxon>
        <taxon>Gammaproteobacteria</taxon>
        <taxon>Pasteurellales</taxon>
        <taxon>Psittacicellaceae</taxon>
        <taxon>Psittacicella</taxon>
    </lineage>
</organism>
<proteinExistence type="predicted"/>
<dbReference type="SUPFAM" id="SSF56235">
    <property type="entry name" value="N-terminal nucleophile aminohydrolases (Ntn hydrolases)"/>
    <property type="match status" value="1"/>
</dbReference>
<gene>
    <name evidence="3" type="ORF">CJP74_07415</name>
</gene>
<evidence type="ECO:0000313" key="4">
    <source>
        <dbReference type="Proteomes" id="UP000266258"/>
    </source>
</evidence>
<dbReference type="PANTHER" id="PTHR42824:SF1">
    <property type="entry name" value="GLUTAMINE AMIDOTRANSFERASE YAFJ-RELATED"/>
    <property type="match status" value="1"/>
</dbReference>
<dbReference type="OrthoDB" id="321954at2"/>
<dbReference type="InterPro" id="IPR017932">
    <property type="entry name" value="GATase_2_dom"/>
</dbReference>
<dbReference type="CDD" id="cd01908">
    <property type="entry name" value="YafJ"/>
    <property type="match status" value="1"/>
</dbReference>
<evidence type="ECO:0000313" key="3">
    <source>
        <dbReference type="EMBL" id="RIY31409.1"/>
    </source>
</evidence>
<dbReference type="Pfam" id="PF13230">
    <property type="entry name" value="GATase_4"/>
    <property type="match status" value="1"/>
</dbReference>
<keyword evidence="4" id="KW-1185">Reference proteome</keyword>
<dbReference type="RefSeq" id="WP_119497833.1">
    <property type="nucleotide sequence ID" value="NZ_NRJH01000069.1"/>
</dbReference>
<evidence type="ECO:0000256" key="1">
    <source>
        <dbReference type="ARBA" id="ARBA00022962"/>
    </source>
</evidence>
<dbReference type="PROSITE" id="PS51278">
    <property type="entry name" value="GATASE_TYPE_2"/>
    <property type="match status" value="1"/>
</dbReference>
<keyword evidence="1" id="KW-0315">Glutamine amidotransferase</keyword>
<evidence type="ECO:0000259" key="2">
    <source>
        <dbReference type="PROSITE" id="PS51278"/>
    </source>
</evidence>
<reference evidence="3 4" key="1">
    <citation type="submission" date="2017-08" db="EMBL/GenBank/DDBJ databases">
        <title>Reclassification of Bisgaard taxon 37 and 44.</title>
        <authorList>
            <person name="Christensen H."/>
        </authorList>
    </citation>
    <scope>NUCLEOTIDE SEQUENCE [LARGE SCALE GENOMIC DNA]</scope>
    <source>
        <strain evidence="3 4">B96_4</strain>
    </source>
</reference>
<accession>A0A3A1Y279</accession>